<feature type="transmembrane region" description="Helical" evidence="2">
    <location>
        <begin position="502"/>
        <end position="523"/>
    </location>
</feature>
<reference evidence="4 5" key="1">
    <citation type="submission" date="2025-04" db="UniProtKB">
        <authorList>
            <consortium name="RefSeq"/>
        </authorList>
    </citation>
    <scope>IDENTIFICATION</scope>
    <source>
        <tissue evidence="4 5">Spleen</tissue>
    </source>
</reference>
<dbReference type="KEGG" id="pcw:110218309"/>
<feature type="compositionally biased region" description="Gly residues" evidence="1">
    <location>
        <begin position="457"/>
        <end position="473"/>
    </location>
</feature>
<feature type="region of interest" description="Disordered" evidence="1">
    <location>
        <begin position="533"/>
        <end position="564"/>
    </location>
</feature>
<accession>A0A6P5LLC3</accession>
<feature type="compositionally biased region" description="Low complexity" evidence="1">
    <location>
        <begin position="285"/>
        <end position="297"/>
    </location>
</feature>
<protein>
    <submittedName>
        <fullName evidence="4 5">Macrophage colony-stimulating factor 1 isoform X1</fullName>
    </submittedName>
</protein>
<gene>
    <name evidence="4 5" type="primary">CSF1</name>
</gene>
<dbReference type="GO" id="GO:0005125">
    <property type="term" value="F:cytokine activity"/>
    <property type="evidence" value="ECO:0007669"/>
    <property type="project" value="InterPro"/>
</dbReference>
<keyword evidence="3" id="KW-1185">Reference proteome</keyword>
<dbReference type="GO" id="GO:0005615">
    <property type="term" value="C:extracellular space"/>
    <property type="evidence" value="ECO:0007669"/>
    <property type="project" value="TreeGrafter"/>
</dbReference>
<dbReference type="PANTHER" id="PTHR10058:SF0">
    <property type="entry name" value="MACROPHAGE COLONY-STIMULATING FACTOR 1"/>
    <property type="match status" value="1"/>
</dbReference>
<keyword evidence="2" id="KW-0472">Membrane</keyword>
<dbReference type="AlphaFoldDB" id="A0A6P5LLC3"/>
<dbReference type="Proteomes" id="UP000515140">
    <property type="component" value="Unplaced"/>
</dbReference>
<dbReference type="InterPro" id="IPR008001">
    <property type="entry name" value="MCSF-1"/>
</dbReference>
<dbReference type="SUPFAM" id="SSF47266">
    <property type="entry name" value="4-helical cytokines"/>
    <property type="match status" value="1"/>
</dbReference>
<dbReference type="CTD" id="1435"/>
<feature type="transmembrane region" description="Helical" evidence="2">
    <location>
        <begin position="12"/>
        <end position="31"/>
    </location>
</feature>
<evidence type="ECO:0000313" key="5">
    <source>
        <dbReference type="RefSeq" id="XP_020856610.1"/>
    </source>
</evidence>
<dbReference type="FunFam" id="1.20.1250.10:FF:000056">
    <property type="entry name" value="Colony-stimulating factor 1b (macrophage)"/>
    <property type="match status" value="1"/>
</dbReference>
<evidence type="ECO:0000313" key="3">
    <source>
        <dbReference type="Proteomes" id="UP000515140"/>
    </source>
</evidence>
<dbReference type="Gene3D" id="1.20.1250.10">
    <property type="match status" value="1"/>
</dbReference>
<feature type="region of interest" description="Disordered" evidence="1">
    <location>
        <begin position="372"/>
        <end position="494"/>
    </location>
</feature>
<feature type="region of interest" description="Disordered" evidence="1">
    <location>
        <begin position="226"/>
        <end position="259"/>
    </location>
</feature>
<dbReference type="GeneID" id="110218309"/>
<dbReference type="GO" id="GO:0008083">
    <property type="term" value="F:growth factor activity"/>
    <property type="evidence" value="ECO:0007669"/>
    <property type="project" value="InterPro"/>
</dbReference>
<dbReference type="Pfam" id="PF05337">
    <property type="entry name" value="CSF-1"/>
    <property type="match status" value="1"/>
</dbReference>
<keyword evidence="2" id="KW-0812">Transmembrane</keyword>
<dbReference type="GO" id="GO:0045651">
    <property type="term" value="P:positive regulation of macrophage differentiation"/>
    <property type="evidence" value="ECO:0007669"/>
    <property type="project" value="TreeGrafter"/>
</dbReference>
<evidence type="ECO:0000256" key="2">
    <source>
        <dbReference type="SAM" id="Phobius"/>
    </source>
</evidence>
<sequence length="564" mass="61514">MTPRGASGSCPLTTWLGFWLLLAYLLVVWSFPSHGPETCNRLIGEGHLRMLQELIDSQMETSCHITFKFADQDQLKDSICYLKKAFPLVQDIFEEIIRFKDNSPNYNTSRKLHELYLRLRDDGCVTREHEKRDEACVRTFNNTPVQILEKVQNIFVETRRLLNDDWRVFNRDCTSSFDKCVISDVVTKPDCNCLSPRATPSSKLASVPIHSSLSPSTAPVAKLAWGDSEGTEGKPLLPSDLPPQTTAQGSARHRVPRSTCGSVESMEAAGMLSASQSPVGSEMEPGSSKSPPDLSDSPRIKGLLNSDLDTDSALGDASGDVSPGSQETEAPLFLLGGGPTQTGTADPDELLATPSTPVLAQGLLAQVRNDHLQDEGSNPLAGQARDYSSEEMDGGIQGLSSPTTQLLHSEETQGISSLPAQPGFPRSQSWGIPRPQEELVGKRSTRVRRSPVKLEGGRGGQGLERGKGPGGAHKGFNSLPLTDTGPERQNVGSPELQPQGSFFYVLVSSILLVLLAVGGLLFYKQKQRNRQELQPAEIPMEQPEIRSPLNQEEDRQVELPVQRS</sequence>
<feature type="region of interest" description="Disordered" evidence="1">
    <location>
        <begin position="271"/>
        <end position="349"/>
    </location>
</feature>
<dbReference type="GO" id="GO:0030316">
    <property type="term" value="P:osteoclast differentiation"/>
    <property type="evidence" value="ECO:0007669"/>
    <property type="project" value="TreeGrafter"/>
</dbReference>
<dbReference type="InterPro" id="IPR009079">
    <property type="entry name" value="4_helix_cytokine-like_core"/>
</dbReference>
<feature type="compositionally biased region" description="Polar residues" evidence="1">
    <location>
        <begin position="398"/>
        <end position="419"/>
    </location>
</feature>
<dbReference type="GO" id="GO:0016020">
    <property type="term" value="C:membrane"/>
    <property type="evidence" value="ECO:0007669"/>
    <property type="project" value="InterPro"/>
</dbReference>
<organism evidence="3 4">
    <name type="scientific">Phascolarctos cinereus</name>
    <name type="common">Koala</name>
    <dbReference type="NCBI Taxonomy" id="38626"/>
    <lineage>
        <taxon>Eukaryota</taxon>
        <taxon>Metazoa</taxon>
        <taxon>Chordata</taxon>
        <taxon>Craniata</taxon>
        <taxon>Vertebrata</taxon>
        <taxon>Euteleostomi</taxon>
        <taxon>Mammalia</taxon>
        <taxon>Metatheria</taxon>
        <taxon>Diprotodontia</taxon>
        <taxon>Phascolarctidae</taxon>
        <taxon>Phascolarctos</taxon>
    </lineage>
</organism>
<proteinExistence type="predicted"/>
<keyword evidence="2" id="KW-1133">Transmembrane helix</keyword>
<dbReference type="RefSeq" id="XP_020856610.1">
    <property type="nucleotide sequence ID" value="XM_021000951.1"/>
</dbReference>
<dbReference type="PANTHER" id="PTHR10058">
    <property type="entry name" value="MACROPHAGE COLONY STIMULATING FACTOR"/>
    <property type="match status" value="1"/>
</dbReference>
<evidence type="ECO:0000256" key="1">
    <source>
        <dbReference type="SAM" id="MobiDB-lite"/>
    </source>
</evidence>
<evidence type="ECO:0000313" key="4">
    <source>
        <dbReference type="RefSeq" id="XP_020856601.1"/>
    </source>
</evidence>
<name>A0A6P5LLC3_PHACI</name>
<dbReference type="RefSeq" id="XP_020856601.1">
    <property type="nucleotide sequence ID" value="XM_021000942.1"/>
</dbReference>
<dbReference type="GeneTree" id="ENSGT00390000015805"/>